<evidence type="ECO:0000313" key="4">
    <source>
        <dbReference type="EnsemblMetazoa" id="XP_038053289.1"/>
    </source>
</evidence>
<evidence type="ECO:0000256" key="1">
    <source>
        <dbReference type="ARBA" id="ARBA00022741"/>
    </source>
</evidence>
<evidence type="ECO:0000313" key="5">
    <source>
        <dbReference type="Proteomes" id="UP000887568"/>
    </source>
</evidence>
<dbReference type="GO" id="GO:0005524">
    <property type="term" value="F:ATP binding"/>
    <property type="evidence" value="ECO:0007669"/>
    <property type="project" value="UniProtKB-KW"/>
</dbReference>
<dbReference type="EnsemblMetazoa" id="XM_038197361.1">
    <property type="protein sequence ID" value="XP_038053289.1"/>
    <property type="gene ID" value="LOC119725786"/>
</dbReference>
<evidence type="ECO:0000256" key="2">
    <source>
        <dbReference type="ARBA" id="ARBA00022840"/>
    </source>
</evidence>
<protein>
    <recommendedName>
        <fullName evidence="3">NACHT domain-containing protein</fullName>
    </recommendedName>
</protein>
<dbReference type="Gene3D" id="3.40.50.300">
    <property type="entry name" value="P-loop containing nucleotide triphosphate hydrolases"/>
    <property type="match status" value="1"/>
</dbReference>
<dbReference type="Pfam" id="PF05729">
    <property type="entry name" value="NACHT"/>
    <property type="match status" value="1"/>
</dbReference>
<dbReference type="RefSeq" id="XP_038053289.1">
    <property type="nucleotide sequence ID" value="XM_038197361.1"/>
</dbReference>
<name>A0A913ZPI8_PATMI</name>
<sequence length="757" mass="85804">MEYNKDVTSTIPAHPLDPSRTLEIDRFSKLELTQNVGGNETTQEPIHLPEGTRNLDKVITKPLCSFEEMLDVIVTKLRVLLSGRAGFGKSTLSLRVANASTDPNSVMAKFKLVFPVKLKQMQQTSCVLEAIRDQILPQIEKAVLKKVIENNEADTAFLLDGLDEIPSHVLNSPAPEGGYGIKDILYNKVLRRSTVLVSTRPHMVDFAIKGYPRYTHVKTLGFTIDTAKKYITSYFATKGAAKNGESLISHVKSSSLMRTLTQVPILVLFMCIVWENLSRLPEKLTELYTEFTEVLVSRCCDESENQVALMKSIVRGLGPVALDGLLKTKGERLVFSSQEFEEKALEDGCRLGFLQQESFTSGLKKMKVVAFLHKSKQEYFAAYYFANLHHENEEEFHERLKQINPDNVEAMEYLLRFTCGISSGSKATALILEHVQKLCKDRRMRHGFKLQKLTLLSLFESGCDDLADKLDRPTEAQCDSQEDLLAMRYYLQCLRLPLVELKKLKVRVNSHEELAPLRRFDSLLHDETTVNTEISINCRLDEWLKLLEEILPIDDIMSIRRFRVTVTYTLSEKADDEILATSGVDERLCDQIELIVNMRPWSLLSERVLGSLSRVYKQIIREVALWNKTYDDVIRLANALPGCDRLTYVDVFDTNLHGHLAGVAPLAPPSLRRLRLNSCELNDDDVPDLISIFPAGHFLVWLDVRGNAFSVVGVDTLTAHLKNLPILIVLELQYKGPDRERVQQVAKQNLKPNVQLC</sequence>
<dbReference type="GeneID" id="119725786"/>
<proteinExistence type="predicted"/>
<dbReference type="AlphaFoldDB" id="A0A913ZPI8"/>
<keyword evidence="2" id="KW-0067">ATP-binding</keyword>
<dbReference type="InterPro" id="IPR007111">
    <property type="entry name" value="NACHT_NTPase"/>
</dbReference>
<dbReference type="PROSITE" id="PS50837">
    <property type="entry name" value="NACHT"/>
    <property type="match status" value="1"/>
</dbReference>
<dbReference type="PANTHER" id="PTHR46312:SF2">
    <property type="entry name" value="NUCLEOTIDE-BINDING OLIGOMERIZATION DOMAIN-CONTAINING PROTEIN 2-LIKE"/>
    <property type="match status" value="1"/>
</dbReference>
<keyword evidence="5" id="KW-1185">Reference proteome</keyword>
<accession>A0A913ZPI8</accession>
<dbReference type="Gene3D" id="3.80.10.10">
    <property type="entry name" value="Ribonuclease Inhibitor"/>
    <property type="match status" value="1"/>
</dbReference>
<dbReference type="InterPro" id="IPR027417">
    <property type="entry name" value="P-loop_NTPase"/>
</dbReference>
<dbReference type="SUPFAM" id="SSF52047">
    <property type="entry name" value="RNI-like"/>
    <property type="match status" value="1"/>
</dbReference>
<feature type="domain" description="NACHT" evidence="3">
    <location>
        <begin position="77"/>
        <end position="271"/>
    </location>
</feature>
<dbReference type="OrthoDB" id="6336761at2759"/>
<evidence type="ECO:0000259" key="3">
    <source>
        <dbReference type="PROSITE" id="PS50837"/>
    </source>
</evidence>
<reference evidence="4" key="1">
    <citation type="submission" date="2022-11" db="UniProtKB">
        <authorList>
            <consortium name="EnsemblMetazoa"/>
        </authorList>
    </citation>
    <scope>IDENTIFICATION</scope>
</reference>
<dbReference type="PANTHER" id="PTHR46312">
    <property type="entry name" value="NACHT DOMAIN-CONTAINING PROTEIN"/>
    <property type="match status" value="1"/>
</dbReference>
<dbReference type="SUPFAM" id="SSF52540">
    <property type="entry name" value="P-loop containing nucleoside triphosphate hydrolases"/>
    <property type="match status" value="1"/>
</dbReference>
<keyword evidence="1" id="KW-0547">Nucleotide-binding</keyword>
<dbReference type="InterPro" id="IPR032675">
    <property type="entry name" value="LRR_dom_sf"/>
</dbReference>
<organism evidence="4 5">
    <name type="scientific">Patiria miniata</name>
    <name type="common">Bat star</name>
    <name type="synonym">Asterina miniata</name>
    <dbReference type="NCBI Taxonomy" id="46514"/>
    <lineage>
        <taxon>Eukaryota</taxon>
        <taxon>Metazoa</taxon>
        <taxon>Echinodermata</taxon>
        <taxon>Eleutherozoa</taxon>
        <taxon>Asterozoa</taxon>
        <taxon>Asteroidea</taxon>
        <taxon>Valvatacea</taxon>
        <taxon>Valvatida</taxon>
        <taxon>Asterinidae</taxon>
        <taxon>Patiria</taxon>
    </lineage>
</organism>
<dbReference type="Proteomes" id="UP000887568">
    <property type="component" value="Unplaced"/>
</dbReference>